<evidence type="ECO:0000313" key="6">
    <source>
        <dbReference type="Proteomes" id="UP001199322"/>
    </source>
</evidence>
<dbReference type="RefSeq" id="WP_012435630.1">
    <property type="nucleotide sequence ID" value="NZ_CATWFT010000009.1"/>
</dbReference>
<evidence type="ECO:0000313" key="5">
    <source>
        <dbReference type="Proteomes" id="UP001189303"/>
    </source>
</evidence>
<dbReference type="OMA" id="GRTYFKF"/>
<keyword evidence="5" id="KW-1185">Reference proteome</keyword>
<accession>A0A2P4RAE1</accession>
<dbReference type="EMBL" id="CATWFT010000009">
    <property type="protein sequence ID" value="CAJ0726754.1"/>
    <property type="molecule type" value="Genomic_DNA"/>
</dbReference>
<feature type="region of interest" description="Disordered" evidence="1">
    <location>
        <begin position="225"/>
        <end position="246"/>
    </location>
</feature>
<proteinExistence type="predicted"/>
<dbReference type="Proteomes" id="UP001199322">
    <property type="component" value="Unassembled WGS sequence"/>
</dbReference>
<dbReference type="EMBL" id="QGBI01000023">
    <property type="protein sequence ID" value="MBX3892290.1"/>
    <property type="molecule type" value="Genomic_DNA"/>
</dbReference>
<name>A0A2P4RAE1_RALPI</name>
<dbReference type="AlphaFoldDB" id="A0A2P4RAE1"/>
<comment type="caution">
    <text evidence="4">The sequence shown here is derived from an EMBL/GenBank/DDBJ whole genome shotgun (WGS) entry which is preliminary data.</text>
</comment>
<reference evidence="3 5" key="2">
    <citation type="submission" date="2023-07" db="EMBL/GenBank/DDBJ databases">
        <authorList>
            <person name="Peeters C."/>
        </authorList>
    </citation>
    <scope>NUCLEOTIDE SEQUENCE [LARGE SCALE GENOMIC DNA]</scope>
    <source>
        <strain evidence="3 5">R-38712</strain>
    </source>
</reference>
<evidence type="ECO:0000313" key="4">
    <source>
        <dbReference type="EMBL" id="MBX3892290.1"/>
    </source>
</evidence>
<evidence type="ECO:0000313" key="3">
    <source>
        <dbReference type="EMBL" id="CAJ0726754.1"/>
    </source>
</evidence>
<keyword evidence="2" id="KW-0732">Signal</keyword>
<evidence type="ECO:0000256" key="2">
    <source>
        <dbReference type="SAM" id="SignalP"/>
    </source>
</evidence>
<protein>
    <submittedName>
        <fullName evidence="4">Pilus assembly protein PilL</fullName>
    </submittedName>
</protein>
<organism evidence="4 6">
    <name type="scientific">Ralstonia pickettii</name>
    <name type="common">Burkholderia pickettii</name>
    <dbReference type="NCBI Taxonomy" id="329"/>
    <lineage>
        <taxon>Bacteria</taxon>
        <taxon>Pseudomonadati</taxon>
        <taxon>Pseudomonadota</taxon>
        <taxon>Betaproteobacteria</taxon>
        <taxon>Burkholderiales</taxon>
        <taxon>Burkholderiaceae</taxon>
        <taxon>Ralstonia</taxon>
    </lineage>
</organism>
<dbReference type="Proteomes" id="UP001189303">
    <property type="component" value="Unassembled WGS sequence"/>
</dbReference>
<feature type="signal peptide" evidence="2">
    <location>
        <begin position="1"/>
        <end position="20"/>
    </location>
</feature>
<gene>
    <name evidence="4" type="ORF">DEE74_20705</name>
    <name evidence="3" type="ORF">R38712_03155</name>
</gene>
<reference evidence="4" key="1">
    <citation type="submission" date="2018-06" db="EMBL/GenBank/DDBJ databases">
        <authorList>
            <person name="O'Rourke A."/>
        </authorList>
    </citation>
    <scope>NUCLEOTIDE SEQUENCE</scope>
    <source>
        <strain evidence="4">132550021-3</strain>
    </source>
</reference>
<feature type="chain" id="PRO_5044384694" evidence="2">
    <location>
        <begin position="21"/>
        <end position="416"/>
    </location>
</feature>
<evidence type="ECO:0000256" key="1">
    <source>
        <dbReference type="SAM" id="MobiDB-lite"/>
    </source>
</evidence>
<sequence length="416" mass="44577">MTKFRHLALLLPVLSVQAFAADTDPLDFDYQVVAPSTARPAMIFNDGSSTYIQPRAGQTIVADNGQSSGPYIMVDGVPDVLHFTANGQMVTARWKRSNAITREPANPSGDLPHGFTGFSGRIAMVGEHGNLQLVRPGSVTQPLAQIVKAIAPSGWTGTAQKTIALTEETTFVTRDAENWLQALGRLLDQKGLYAEVDFGRRNIALRVEPPKSIAVGVAVASSDASNGANVGNTGAPATVPNDQGSGDGGVASSLLAEAFDAQAIRDTKAGTIQIRFATKPEGLQIRNSEGSKQGLTWLDGDRVVAFDTVDRFTVSAAGKAVEVRRAAEIRYDFAADNAAGLESVFEKDNATYLVFRTSKANVSARNDNGEGSGELKDRYFKFNGIAERLTVVADGRSVIVERVPEVRFYERKARVE</sequence>